<reference evidence="17 18" key="1">
    <citation type="submission" date="2018-04" db="EMBL/GenBank/DDBJ databases">
        <authorList>
            <person name="Zhang X."/>
            <person name="Yuan J."/>
            <person name="Li F."/>
            <person name="Xiang J."/>
        </authorList>
    </citation>
    <scope>NUCLEOTIDE SEQUENCE [LARGE SCALE GENOMIC DNA]</scope>
    <source>
        <tissue evidence="17">Muscle</tissue>
    </source>
</reference>
<dbReference type="STRING" id="6689.A0A423SNM2"/>
<accession>A0A423SNM2</accession>
<sequence>MGSLQEPRKEDAVVVDKPGPHDNYSCYRLHNSSASQNAAPSTPPLARDLFGVVREACAQQNVKWPVECQVIQDKVHHIEDWPLYPEAFYEASGTELRPQPVGDELGRVVYQYYPTSSVNYFSRSCVGGNKFLNEDVRPPLEDENDTTLQFESRFECANLAKVVQVSECYYELHLRADMYTSRHTQWFYFAVSNTRKDITYRFSIVNLSKGDSLYNHGMRPLMYSSEEADNHGVGWRRCATNIVYFKNHDSSDNACFDSDDDGEDDAPSYTLTFNVTFPHDHDTVYIAHCYPYSYSDLQEHLLTIQNDPFKSNVCRQRVLCRSLAGNPVYLLTITSPEPEEDGKKKRAVVLTARVHPGETPSSWIMKGILDFLTADHPKAHDLRSQFIFKVIPMLNPDGVIVGNHRCSLVGRDLNRQYKMVVKEMLMDEHGVVMYGDFHAHSRKHNIFLYGCENRRNQDNHLREQIFPLLLHYNGGDKFSFRSCKFKVQRCKEGTARVVVWMMGVLHSYTMEASFGGASEGPRAGTHYNIQDLISMGRQFCETLVEYFDPQPIKEKLRNKLWSRLIKKGSSADEPASIDFSETNSSSGESDRQTTPVRMRKKKVQRHPRRKGAGRQSVAQVVDKVTSQMKMEKAERRPKGLHHSRSGSSGSPSTSCRDSLPAHGDRVSGKGAGGAAEESGLDSAPYKAATDTKPCLKKLSERPTTSNSVLDLSSGRTSLRPTQYKLEEALPTPCSAPPLRRSSHSLIRPTHSSSAPREASISPVPPEKPTTGSVNETLVHRLISNHKHKDPIHSDGYDLDGQESVELRGYLDGGTKSYMERMGELMANRLAISDTEGAAGVGWGGGRAASLSEGSVTNFWETDLPSRTMLSTPRNSHSSLRRLDALEPVVAKTRLHDPRRQPRPVRSPQSVYASVRAAQVIQRGTSRVHKSPLSRKRSDDQWDKKRDSHRQLHYYADDRTKENRNYFDSRNHYEGYDDNLLWVRGPHGEPTDVLTDPIHNGNLTYHRYSSQPTQLDMGPCEDLLVSGEEVVLRLSVPSIPRVSSGSKAGDEPSASQVVRRGSSRKSGTRANSGKPKGTKDIDEEQLCADIATCDTLFLDTAAQETPELIAARNLKGKLKKKKSVKPGGSKDSEKHRASKQDQDGEQSGGGNQTNPAIKTTSNSAKMAAQQECLTIGGLMYMPHMIIIGGDFYNPIIKGTMLEVLDIIFSHLGYCYRIIGAANLSAGSRLPNNTWTGVLGHVLRQEMNMTGTGLALTHDRAEALDFSEYLYLEESSAAYKRPVLQPDVAGFLRPFTGYMWCSIWLTVVGVILSLALFRLGMLKILPRSNRQENDGFAEVRDVTPGALRTLLSDGFLVTLPSSDSSRGLDPRADGPVARGVADPGHRLPLEPEGDAHPPRITIPFDNLEELADSGLPVWTATNSLIHVASEDIDQNPNHDNLRPSSVPRPSRQPRGWNIA</sequence>
<keyword evidence="5 15" id="KW-0812">Transmembrane</keyword>
<keyword evidence="12" id="KW-0407">Ion channel</keyword>
<keyword evidence="18" id="KW-1185">Reference proteome</keyword>
<feature type="region of interest" description="Disordered" evidence="14">
    <location>
        <begin position="1118"/>
        <end position="1162"/>
    </location>
</feature>
<feature type="region of interest" description="Disordered" evidence="14">
    <location>
        <begin position="1360"/>
        <end position="1397"/>
    </location>
</feature>
<feature type="domain" description="Peptidase M14" evidence="16">
    <location>
        <begin position="290"/>
        <end position="547"/>
    </location>
</feature>
<comment type="cofactor">
    <cofactor evidence="1">
        <name>Zn(2+)</name>
        <dbReference type="ChEBI" id="CHEBI:29105"/>
    </cofactor>
</comment>
<evidence type="ECO:0000256" key="13">
    <source>
        <dbReference type="PROSITE-ProRule" id="PRU01379"/>
    </source>
</evidence>
<organism evidence="17 18">
    <name type="scientific">Penaeus vannamei</name>
    <name type="common">Whiteleg shrimp</name>
    <name type="synonym">Litopenaeus vannamei</name>
    <dbReference type="NCBI Taxonomy" id="6689"/>
    <lineage>
        <taxon>Eukaryota</taxon>
        <taxon>Metazoa</taxon>
        <taxon>Ecdysozoa</taxon>
        <taxon>Arthropoda</taxon>
        <taxon>Crustacea</taxon>
        <taxon>Multicrustacea</taxon>
        <taxon>Malacostraca</taxon>
        <taxon>Eumalacostraca</taxon>
        <taxon>Eucarida</taxon>
        <taxon>Decapoda</taxon>
        <taxon>Dendrobranchiata</taxon>
        <taxon>Penaeoidea</taxon>
        <taxon>Penaeidae</taxon>
        <taxon>Penaeus</taxon>
    </lineage>
</organism>
<feature type="compositionally biased region" description="Basic and acidic residues" evidence="14">
    <location>
        <begin position="935"/>
        <end position="947"/>
    </location>
</feature>
<evidence type="ECO:0000256" key="6">
    <source>
        <dbReference type="ARBA" id="ARBA00022989"/>
    </source>
</evidence>
<dbReference type="InterPro" id="IPR019594">
    <property type="entry name" value="Glu/Gly-bd"/>
</dbReference>
<feature type="compositionally biased region" description="Polar residues" evidence="14">
    <location>
        <begin position="1151"/>
        <end position="1162"/>
    </location>
</feature>
<dbReference type="SUPFAM" id="SSF53187">
    <property type="entry name" value="Zn-dependent exopeptidases"/>
    <property type="match status" value="1"/>
</dbReference>
<keyword evidence="6 15" id="KW-1133">Transmembrane helix</keyword>
<evidence type="ECO:0000256" key="1">
    <source>
        <dbReference type="ARBA" id="ARBA00001947"/>
    </source>
</evidence>
<comment type="subcellular location">
    <subcellularLocation>
        <location evidence="2">Membrane</location>
        <topology evidence="2">Multi-pass membrane protein</topology>
    </subcellularLocation>
</comment>
<evidence type="ECO:0000256" key="9">
    <source>
        <dbReference type="ARBA" id="ARBA00023170"/>
    </source>
</evidence>
<keyword evidence="11" id="KW-1071">Ligand-gated ion channel</keyword>
<keyword evidence="8 15" id="KW-0472">Membrane</keyword>
<evidence type="ECO:0000256" key="8">
    <source>
        <dbReference type="ARBA" id="ARBA00023136"/>
    </source>
</evidence>
<protein>
    <submittedName>
        <fullName evidence="17">Putative cytosolic carboxypeptidase NnaD-like</fullName>
    </submittedName>
</protein>
<reference evidence="17 18" key="2">
    <citation type="submission" date="2019-01" db="EMBL/GenBank/DDBJ databases">
        <title>The decoding of complex shrimp genome reveals the adaptation for benthos swimmer, frequently molting mechanism and breeding impact on genome.</title>
        <authorList>
            <person name="Sun Y."/>
            <person name="Gao Y."/>
            <person name="Yu Y."/>
        </authorList>
    </citation>
    <scope>NUCLEOTIDE SEQUENCE [LARGE SCALE GENOMIC DNA]</scope>
    <source>
        <tissue evidence="17">Muscle</tissue>
    </source>
</reference>
<dbReference type="GO" id="GO:0004181">
    <property type="term" value="F:metallocarboxypeptidase activity"/>
    <property type="evidence" value="ECO:0007669"/>
    <property type="project" value="InterPro"/>
</dbReference>
<dbReference type="Pfam" id="PF10613">
    <property type="entry name" value="Lig_chan-Glu_bd"/>
    <property type="match status" value="1"/>
</dbReference>
<dbReference type="PROSITE" id="PS52035">
    <property type="entry name" value="PEPTIDASE_M14"/>
    <property type="match status" value="1"/>
</dbReference>
<dbReference type="EMBL" id="QCYY01003031">
    <property type="protein sequence ID" value="ROT65820.1"/>
    <property type="molecule type" value="Genomic_DNA"/>
</dbReference>
<dbReference type="Proteomes" id="UP000283509">
    <property type="component" value="Unassembled WGS sequence"/>
</dbReference>
<dbReference type="SUPFAM" id="SSF53850">
    <property type="entry name" value="Periplasmic binding protein-like II"/>
    <property type="match status" value="1"/>
</dbReference>
<feature type="compositionally biased region" description="Basic residues" evidence="14">
    <location>
        <begin position="925"/>
        <end position="934"/>
    </location>
</feature>
<feature type="compositionally biased region" description="Basic and acidic residues" evidence="14">
    <location>
        <begin position="1127"/>
        <end position="1141"/>
    </location>
</feature>
<dbReference type="GO" id="GO:0016020">
    <property type="term" value="C:membrane"/>
    <property type="evidence" value="ECO:0007669"/>
    <property type="project" value="UniProtKB-SubCell"/>
</dbReference>
<keyword evidence="10" id="KW-0325">Glycoprotein</keyword>
<feature type="compositionally biased region" description="Basic residues" evidence="14">
    <location>
        <begin position="597"/>
        <end position="612"/>
    </location>
</feature>
<feature type="transmembrane region" description="Helical" evidence="15">
    <location>
        <begin position="1295"/>
        <end position="1315"/>
    </location>
</feature>
<gene>
    <name evidence="17" type="ORF">C7M84_016188</name>
</gene>
<dbReference type="InterPro" id="IPR050821">
    <property type="entry name" value="Cytosolic_carboxypeptidase"/>
</dbReference>
<keyword evidence="9" id="KW-0675">Receptor</keyword>
<dbReference type="PANTHER" id="PTHR12756">
    <property type="entry name" value="CYTOSOLIC CARBOXYPEPTIDASE"/>
    <property type="match status" value="1"/>
</dbReference>
<evidence type="ECO:0000259" key="16">
    <source>
        <dbReference type="PROSITE" id="PS52035"/>
    </source>
</evidence>
<proteinExistence type="inferred from homology"/>
<dbReference type="OrthoDB" id="6351862at2759"/>
<evidence type="ECO:0000256" key="14">
    <source>
        <dbReference type="SAM" id="MobiDB-lite"/>
    </source>
</evidence>
<keyword evidence="7" id="KW-0406">Ion transport</keyword>
<dbReference type="InterPro" id="IPR040626">
    <property type="entry name" value="Pepdidase_M14_N"/>
</dbReference>
<evidence type="ECO:0000313" key="18">
    <source>
        <dbReference type="Proteomes" id="UP000283509"/>
    </source>
</evidence>
<dbReference type="InterPro" id="IPR000834">
    <property type="entry name" value="Peptidase_M14"/>
</dbReference>
<evidence type="ECO:0000256" key="5">
    <source>
        <dbReference type="ARBA" id="ARBA00022692"/>
    </source>
</evidence>
<feature type="region of interest" description="Disordered" evidence="14">
    <location>
        <begin position="919"/>
        <end position="947"/>
    </location>
</feature>
<evidence type="ECO:0000256" key="11">
    <source>
        <dbReference type="ARBA" id="ARBA00023286"/>
    </source>
</evidence>
<keyword evidence="17" id="KW-0121">Carboxypeptidase</keyword>
<feature type="region of interest" description="Disordered" evidence="14">
    <location>
        <begin position="1428"/>
        <end position="1457"/>
    </location>
</feature>
<dbReference type="Gene3D" id="3.40.190.10">
    <property type="entry name" value="Periplasmic binding protein-like II"/>
    <property type="match status" value="1"/>
</dbReference>
<dbReference type="Pfam" id="PF00246">
    <property type="entry name" value="Peptidase_M14"/>
    <property type="match status" value="1"/>
</dbReference>
<feature type="region of interest" description="Disordered" evidence="14">
    <location>
        <begin position="572"/>
        <end position="772"/>
    </location>
</feature>
<keyword evidence="4" id="KW-0813">Transport</keyword>
<dbReference type="Gene3D" id="3.40.630.10">
    <property type="entry name" value="Zn peptidases"/>
    <property type="match status" value="1"/>
</dbReference>
<dbReference type="Gene3D" id="2.60.40.3120">
    <property type="match status" value="1"/>
</dbReference>
<keyword evidence="17" id="KW-0378">Hydrolase</keyword>
<comment type="caution">
    <text evidence="17">The sequence shown here is derived from an EMBL/GenBank/DDBJ whole genome shotgun (WGS) entry which is preliminary data.</text>
</comment>
<evidence type="ECO:0000256" key="3">
    <source>
        <dbReference type="ARBA" id="ARBA00005988"/>
    </source>
</evidence>
<name>A0A423SNM2_PENVA</name>
<dbReference type="Pfam" id="PF18027">
    <property type="entry name" value="Pepdidase_M14_N"/>
    <property type="match status" value="1"/>
</dbReference>
<dbReference type="GO" id="GO:0008270">
    <property type="term" value="F:zinc ion binding"/>
    <property type="evidence" value="ECO:0007669"/>
    <property type="project" value="InterPro"/>
</dbReference>
<feature type="region of interest" description="Disordered" evidence="14">
    <location>
        <begin position="1039"/>
        <end position="1079"/>
    </location>
</feature>
<evidence type="ECO:0000256" key="2">
    <source>
        <dbReference type="ARBA" id="ARBA00004141"/>
    </source>
</evidence>
<dbReference type="PANTHER" id="PTHR12756:SF45">
    <property type="entry name" value="CYTOSOLIC CARBOXYPEPTIDASE NNA1"/>
    <property type="match status" value="1"/>
</dbReference>
<dbReference type="GO" id="GO:0006508">
    <property type="term" value="P:proteolysis"/>
    <property type="evidence" value="ECO:0007669"/>
    <property type="project" value="InterPro"/>
</dbReference>
<feature type="compositionally biased region" description="Polar residues" evidence="14">
    <location>
        <begin position="579"/>
        <end position="595"/>
    </location>
</feature>
<evidence type="ECO:0000256" key="15">
    <source>
        <dbReference type="SAM" id="Phobius"/>
    </source>
</evidence>
<evidence type="ECO:0000313" key="17">
    <source>
        <dbReference type="EMBL" id="ROT65820.1"/>
    </source>
</evidence>
<dbReference type="GO" id="GO:0015276">
    <property type="term" value="F:ligand-gated monoatomic ion channel activity"/>
    <property type="evidence" value="ECO:0007669"/>
    <property type="project" value="InterPro"/>
</dbReference>
<evidence type="ECO:0000256" key="12">
    <source>
        <dbReference type="ARBA" id="ARBA00023303"/>
    </source>
</evidence>
<feature type="compositionally biased region" description="Basic and acidic residues" evidence="14">
    <location>
        <begin position="1381"/>
        <end position="1395"/>
    </location>
</feature>
<comment type="similarity">
    <text evidence="3 13">Belongs to the peptidase M14 family.</text>
</comment>
<evidence type="ECO:0000256" key="10">
    <source>
        <dbReference type="ARBA" id="ARBA00023180"/>
    </source>
</evidence>
<evidence type="ECO:0000256" key="4">
    <source>
        <dbReference type="ARBA" id="ARBA00022448"/>
    </source>
</evidence>
<feature type="compositionally biased region" description="Polar residues" evidence="14">
    <location>
        <begin position="701"/>
        <end position="720"/>
    </location>
</feature>
<feature type="compositionally biased region" description="Low complexity" evidence="14">
    <location>
        <begin position="645"/>
        <end position="658"/>
    </location>
</feature>
<evidence type="ECO:0000256" key="7">
    <source>
        <dbReference type="ARBA" id="ARBA00023065"/>
    </source>
</evidence>
<keyword evidence="17" id="KW-0645">Protease</keyword>
<feature type="compositionally biased region" description="Low complexity" evidence="14">
    <location>
        <begin position="1440"/>
        <end position="1457"/>
    </location>
</feature>
<feature type="active site" description="Proton donor/acceptor" evidence="13">
    <location>
        <position position="511"/>
    </location>
</feature>